<organism evidence="2">
    <name type="scientific">Thermomicrobium roseum</name>
    <dbReference type="NCBI Taxonomy" id="500"/>
    <lineage>
        <taxon>Bacteria</taxon>
        <taxon>Pseudomonadati</taxon>
        <taxon>Thermomicrobiota</taxon>
        <taxon>Thermomicrobia</taxon>
        <taxon>Thermomicrobiales</taxon>
        <taxon>Thermomicrobiaceae</taxon>
        <taxon>Thermomicrobium</taxon>
    </lineage>
</organism>
<feature type="transmembrane region" description="Helical" evidence="1">
    <location>
        <begin position="12"/>
        <end position="36"/>
    </location>
</feature>
<reference evidence="2" key="1">
    <citation type="journal article" date="2020" name="mSystems">
        <title>Genome- and Community-Level Interaction Insights into Carbon Utilization and Element Cycling Functions of Hydrothermarchaeota in Hydrothermal Sediment.</title>
        <authorList>
            <person name="Zhou Z."/>
            <person name="Liu Y."/>
            <person name="Xu W."/>
            <person name="Pan J."/>
            <person name="Luo Z.H."/>
            <person name="Li M."/>
        </authorList>
    </citation>
    <scope>NUCLEOTIDE SEQUENCE [LARGE SCALE GENOMIC DNA]</scope>
    <source>
        <strain evidence="2">SpSt-1065</strain>
    </source>
</reference>
<feature type="transmembrane region" description="Helical" evidence="1">
    <location>
        <begin position="108"/>
        <end position="130"/>
    </location>
</feature>
<keyword evidence="1" id="KW-0472">Membrane</keyword>
<evidence type="ECO:0000313" key="2">
    <source>
        <dbReference type="EMBL" id="HHM96115.1"/>
    </source>
</evidence>
<dbReference type="EMBL" id="DRWX01000137">
    <property type="protein sequence ID" value="HHM96115.1"/>
    <property type="molecule type" value="Genomic_DNA"/>
</dbReference>
<proteinExistence type="predicted"/>
<feature type="transmembrane region" description="Helical" evidence="1">
    <location>
        <begin position="75"/>
        <end position="96"/>
    </location>
</feature>
<keyword evidence="1" id="KW-1133">Transmembrane helix</keyword>
<evidence type="ECO:0000256" key="1">
    <source>
        <dbReference type="SAM" id="Phobius"/>
    </source>
</evidence>
<gene>
    <name evidence="2" type="ORF">ENM21_02750</name>
</gene>
<protein>
    <submittedName>
        <fullName evidence="2">Uncharacterized protein</fullName>
    </submittedName>
</protein>
<keyword evidence="1" id="KW-0812">Transmembrane</keyword>
<accession>A0A7C5VUS8</accession>
<sequence>MKEEHVTRWRIAAVTTGGLVTVLGFALCAVVVPRILATSRGLANALVVLAALLVAGGWMLVGAGTRRFGGRIGGAVFGLLAYLLAGVLWTAGFVLIDPWQVDFRQVDLVRFIVYSVLLWPYALVYTFDWLGLGGI</sequence>
<dbReference type="AlphaFoldDB" id="A0A7C5VUS8"/>
<name>A0A7C5VUS8_THERO</name>
<comment type="caution">
    <text evidence="2">The sequence shown here is derived from an EMBL/GenBank/DDBJ whole genome shotgun (WGS) entry which is preliminary data.</text>
</comment>
<feature type="transmembrane region" description="Helical" evidence="1">
    <location>
        <begin position="42"/>
        <end position="63"/>
    </location>
</feature>